<gene>
    <name evidence="1" type="ORF">GCM10009759_73520</name>
</gene>
<accession>A0ABN2Y815</accession>
<comment type="caution">
    <text evidence="1">The sequence shown here is derived from an EMBL/GenBank/DDBJ whole genome shotgun (WGS) entry which is preliminary data.</text>
</comment>
<protein>
    <submittedName>
        <fullName evidence="1">Uncharacterized protein</fullName>
    </submittedName>
</protein>
<keyword evidence="2" id="KW-1185">Reference proteome</keyword>
<reference evidence="1 2" key="1">
    <citation type="journal article" date="2019" name="Int. J. Syst. Evol. Microbiol.">
        <title>The Global Catalogue of Microorganisms (GCM) 10K type strain sequencing project: providing services to taxonomists for standard genome sequencing and annotation.</title>
        <authorList>
            <consortium name="The Broad Institute Genomics Platform"/>
            <consortium name="The Broad Institute Genome Sequencing Center for Infectious Disease"/>
            <person name="Wu L."/>
            <person name="Ma J."/>
        </authorList>
    </citation>
    <scope>NUCLEOTIDE SEQUENCE [LARGE SCALE GENOMIC DNA]</scope>
    <source>
        <strain evidence="1 2">JCM 14559</strain>
    </source>
</reference>
<evidence type="ECO:0000313" key="1">
    <source>
        <dbReference type="EMBL" id="GAA2122808.1"/>
    </source>
</evidence>
<evidence type="ECO:0000313" key="2">
    <source>
        <dbReference type="Proteomes" id="UP001500897"/>
    </source>
</evidence>
<organism evidence="1 2">
    <name type="scientific">Kitasatospora saccharophila</name>
    <dbReference type="NCBI Taxonomy" id="407973"/>
    <lineage>
        <taxon>Bacteria</taxon>
        <taxon>Bacillati</taxon>
        <taxon>Actinomycetota</taxon>
        <taxon>Actinomycetes</taxon>
        <taxon>Kitasatosporales</taxon>
        <taxon>Streptomycetaceae</taxon>
        <taxon>Kitasatospora</taxon>
    </lineage>
</organism>
<dbReference type="Proteomes" id="UP001500897">
    <property type="component" value="Unassembled WGS sequence"/>
</dbReference>
<dbReference type="EMBL" id="BAAANS010000088">
    <property type="protein sequence ID" value="GAA2122808.1"/>
    <property type="molecule type" value="Genomic_DNA"/>
</dbReference>
<sequence length="124" mass="13324">MITGCVIGESLKSGAVLELTGLRVCRVTRMDLSATARGSQPPVWTVLEFESDAEDDAPLAEALADALSAEGGWYADYRVGDEERVVVFSGRVFRYSGADDPRRAEAVAHGVSVGVPAHQLDWKD</sequence>
<name>A0ABN2Y815_9ACTN</name>
<proteinExistence type="predicted"/>